<keyword evidence="3" id="KW-1185">Reference proteome</keyword>
<reference evidence="2" key="2">
    <citation type="submission" date="2023-06" db="EMBL/GenBank/DDBJ databases">
        <authorList>
            <consortium name="Lawrence Berkeley National Laboratory"/>
            <person name="Haridas S."/>
            <person name="Hensen N."/>
            <person name="Bonometti L."/>
            <person name="Westerberg I."/>
            <person name="Brannstrom I.O."/>
            <person name="Guillou S."/>
            <person name="Cros-Aarteil S."/>
            <person name="Calhoun S."/>
            <person name="Kuo A."/>
            <person name="Mondo S."/>
            <person name="Pangilinan J."/>
            <person name="Riley R."/>
            <person name="Labutti K."/>
            <person name="Andreopoulos B."/>
            <person name="Lipzen A."/>
            <person name="Chen C."/>
            <person name="Yanf M."/>
            <person name="Daum C."/>
            <person name="Ng V."/>
            <person name="Clum A."/>
            <person name="Steindorff A."/>
            <person name="Ohm R."/>
            <person name="Martin F."/>
            <person name="Silar P."/>
            <person name="Natvig D."/>
            <person name="Lalanne C."/>
            <person name="Gautier V."/>
            <person name="Ament-Velasquez S.L."/>
            <person name="Kruys A."/>
            <person name="Hutchinson M.I."/>
            <person name="Powell A.J."/>
            <person name="Barry K."/>
            <person name="Miller A.N."/>
            <person name="Grigoriev I.V."/>
            <person name="Debuchy R."/>
            <person name="Gladieux P."/>
            <person name="Thoren M.H."/>
            <person name="Johannesson H."/>
        </authorList>
    </citation>
    <scope>NUCLEOTIDE SEQUENCE</scope>
    <source>
        <strain evidence="2">CBS 560.94</strain>
    </source>
</reference>
<dbReference type="Proteomes" id="UP001278500">
    <property type="component" value="Unassembled WGS sequence"/>
</dbReference>
<evidence type="ECO:0000313" key="2">
    <source>
        <dbReference type="EMBL" id="KAK3338434.1"/>
    </source>
</evidence>
<feature type="region of interest" description="Disordered" evidence="1">
    <location>
        <begin position="1"/>
        <end position="21"/>
    </location>
</feature>
<organism evidence="2 3">
    <name type="scientific">Neurospora tetraspora</name>
    <dbReference type="NCBI Taxonomy" id="94610"/>
    <lineage>
        <taxon>Eukaryota</taxon>
        <taxon>Fungi</taxon>
        <taxon>Dikarya</taxon>
        <taxon>Ascomycota</taxon>
        <taxon>Pezizomycotina</taxon>
        <taxon>Sordariomycetes</taxon>
        <taxon>Sordariomycetidae</taxon>
        <taxon>Sordariales</taxon>
        <taxon>Sordariaceae</taxon>
        <taxon>Neurospora</taxon>
    </lineage>
</organism>
<evidence type="ECO:0000313" key="3">
    <source>
        <dbReference type="Proteomes" id="UP001278500"/>
    </source>
</evidence>
<dbReference type="GeneID" id="87860591"/>
<proteinExistence type="predicted"/>
<protein>
    <submittedName>
        <fullName evidence="2">Uncharacterized protein</fullName>
    </submittedName>
</protein>
<name>A0AAE0MPA8_9PEZI</name>
<evidence type="ECO:0000256" key="1">
    <source>
        <dbReference type="SAM" id="MobiDB-lite"/>
    </source>
</evidence>
<gene>
    <name evidence="2" type="ORF">B0H65DRAFT_323178</name>
</gene>
<comment type="caution">
    <text evidence="2">The sequence shown here is derived from an EMBL/GenBank/DDBJ whole genome shotgun (WGS) entry which is preliminary data.</text>
</comment>
<dbReference type="AlphaFoldDB" id="A0AAE0MPA8"/>
<dbReference type="RefSeq" id="XP_062677885.1">
    <property type="nucleotide sequence ID" value="XM_062823437.1"/>
</dbReference>
<dbReference type="EMBL" id="JAUEPP010000008">
    <property type="protein sequence ID" value="KAK3338434.1"/>
    <property type="molecule type" value="Genomic_DNA"/>
</dbReference>
<accession>A0AAE0MPA8</accession>
<reference evidence="2" key="1">
    <citation type="journal article" date="2023" name="Mol. Phylogenet. Evol.">
        <title>Genome-scale phylogeny and comparative genomics of the fungal order Sordariales.</title>
        <authorList>
            <person name="Hensen N."/>
            <person name="Bonometti L."/>
            <person name="Westerberg I."/>
            <person name="Brannstrom I.O."/>
            <person name="Guillou S."/>
            <person name="Cros-Aarteil S."/>
            <person name="Calhoun S."/>
            <person name="Haridas S."/>
            <person name="Kuo A."/>
            <person name="Mondo S."/>
            <person name="Pangilinan J."/>
            <person name="Riley R."/>
            <person name="LaButti K."/>
            <person name="Andreopoulos B."/>
            <person name="Lipzen A."/>
            <person name="Chen C."/>
            <person name="Yan M."/>
            <person name="Daum C."/>
            <person name="Ng V."/>
            <person name="Clum A."/>
            <person name="Steindorff A."/>
            <person name="Ohm R.A."/>
            <person name="Martin F."/>
            <person name="Silar P."/>
            <person name="Natvig D.O."/>
            <person name="Lalanne C."/>
            <person name="Gautier V."/>
            <person name="Ament-Velasquez S.L."/>
            <person name="Kruys A."/>
            <person name="Hutchinson M.I."/>
            <person name="Powell A.J."/>
            <person name="Barry K."/>
            <person name="Miller A.N."/>
            <person name="Grigoriev I.V."/>
            <person name="Debuchy R."/>
            <person name="Gladieux P."/>
            <person name="Hiltunen Thoren M."/>
            <person name="Johannesson H."/>
        </authorList>
    </citation>
    <scope>NUCLEOTIDE SEQUENCE</scope>
    <source>
        <strain evidence="2">CBS 560.94</strain>
    </source>
</reference>
<sequence>MGWSSACPFHPIPGSRGGTPPPWGPYCGGVWLIKLTVAQPNMPARPIQLDYCLCSISSSSPFLVIGLLLAIRLEANNSVDHFQPDPSSSVLFFFNSKP</sequence>